<protein>
    <recommendedName>
        <fullName evidence="6">RNase H type-1 domain-containing protein</fullName>
    </recommendedName>
</protein>
<dbReference type="Proteomes" id="UP000593573">
    <property type="component" value="Unassembled WGS sequence"/>
</dbReference>
<feature type="signal peptide" evidence="1">
    <location>
        <begin position="1"/>
        <end position="19"/>
    </location>
</feature>
<reference evidence="4 5" key="1">
    <citation type="journal article" date="2019" name="Genome Biol. Evol.">
        <title>Insights into the evolution of the New World diploid cottons (Gossypium, subgenus Houzingenia) based on genome sequencing.</title>
        <authorList>
            <person name="Grover C.E."/>
            <person name="Arick M.A. 2nd"/>
            <person name="Thrash A."/>
            <person name="Conover J.L."/>
            <person name="Sanders W.S."/>
            <person name="Peterson D.G."/>
            <person name="Frelichowski J.E."/>
            <person name="Scheffler J.A."/>
            <person name="Scheffler B.E."/>
            <person name="Wendel J.F."/>
        </authorList>
    </citation>
    <scope>NUCLEOTIDE SEQUENCE [LARGE SCALE GENOMIC DNA]</scope>
    <source>
        <strain evidence="4">57</strain>
        <tissue evidence="4">Leaf</tissue>
    </source>
</reference>
<dbReference type="InterPro" id="IPR044730">
    <property type="entry name" value="RNase_H-like_dom_plant"/>
</dbReference>
<keyword evidence="5" id="KW-1185">Reference proteome</keyword>
<dbReference type="PANTHER" id="PTHR47074">
    <property type="entry name" value="BNAC02G40300D PROTEIN"/>
    <property type="match status" value="1"/>
</dbReference>
<evidence type="ECO:0000313" key="4">
    <source>
        <dbReference type="EMBL" id="MBA0660675.1"/>
    </source>
</evidence>
<accession>A0A7J8VCZ3</accession>
<dbReference type="GO" id="GO:0003676">
    <property type="term" value="F:nucleic acid binding"/>
    <property type="evidence" value="ECO:0007669"/>
    <property type="project" value="InterPro"/>
</dbReference>
<dbReference type="CDD" id="cd06222">
    <property type="entry name" value="RNase_H_like"/>
    <property type="match status" value="1"/>
</dbReference>
<name>A0A7J8VCZ3_9ROSI</name>
<feature type="domain" description="RNase H type-1" evidence="2">
    <location>
        <begin position="183"/>
        <end position="256"/>
    </location>
</feature>
<feature type="domain" description="Reverse transcriptase zinc-binding" evidence="3">
    <location>
        <begin position="34"/>
        <end position="128"/>
    </location>
</feature>
<dbReference type="Pfam" id="PF13456">
    <property type="entry name" value="RVT_3"/>
    <property type="match status" value="1"/>
</dbReference>
<keyword evidence="1" id="KW-0732">Signal</keyword>
<dbReference type="AlphaFoldDB" id="A0A7J8VCZ3"/>
<gene>
    <name evidence="4" type="ORF">Goklo_012652</name>
</gene>
<evidence type="ECO:0000256" key="1">
    <source>
        <dbReference type="SAM" id="SignalP"/>
    </source>
</evidence>
<evidence type="ECO:0000259" key="3">
    <source>
        <dbReference type="Pfam" id="PF13966"/>
    </source>
</evidence>
<sequence>MANVMLICLLGSTTSNAEAHEDFLVWGGEPSGVFSVCSAYKLLQKNLEDPTAYALQTRSSVFYKLLWNLDLPRKIKITIWKISWNYLPTLANLKFKKLVTTSCCPRCASAEESMGHLFRRCPITVEVWSELNYLHFLNIQGKDTANFVSKYMEELKGLEENICTKRRENVSWKAPSSSVIKINFDSAFDGRRFRSVSGMVARDARGTVLFTRTSFHERVVSAFAAEALACQLAVSTGFDKGWIRVIIEGDSLTTVKKCLPGGESIFVYGSQDNDGEIERTGLIEKGKFEE</sequence>
<dbReference type="Pfam" id="PF13966">
    <property type="entry name" value="zf-RVT"/>
    <property type="match status" value="1"/>
</dbReference>
<feature type="chain" id="PRO_5029449516" description="RNase H type-1 domain-containing protein" evidence="1">
    <location>
        <begin position="20"/>
        <end position="290"/>
    </location>
</feature>
<dbReference type="InterPro" id="IPR026960">
    <property type="entry name" value="RVT-Znf"/>
</dbReference>
<proteinExistence type="predicted"/>
<dbReference type="InterPro" id="IPR052929">
    <property type="entry name" value="RNase_H-like_EbsB-rel"/>
</dbReference>
<comment type="caution">
    <text evidence="4">The sequence shown here is derived from an EMBL/GenBank/DDBJ whole genome shotgun (WGS) entry which is preliminary data.</text>
</comment>
<evidence type="ECO:0000259" key="2">
    <source>
        <dbReference type="Pfam" id="PF13456"/>
    </source>
</evidence>
<dbReference type="PANTHER" id="PTHR47074:SF61">
    <property type="entry name" value="RNASE H TYPE-1 DOMAIN-CONTAINING PROTEIN"/>
    <property type="match status" value="1"/>
</dbReference>
<dbReference type="InterPro" id="IPR002156">
    <property type="entry name" value="RNaseH_domain"/>
</dbReference>
<dbReference type="EMBL" id="JABFAB010000009">
    <property type="protein sequence ID" value="MBA0660675.1"/>
    <property type="molecule type" value="Genomic_DNA"/>
</dbReference>
<evidence type="ECO:0000313" key="5">
    <source>
        <dbReference type="Proteomes" id="UP000593573"/>
    </source>
</evidence>
<organism evidence="4 5">
    <name type="scientific">Gossypium klotzschianum</name>
    <dbReference type="NCBI Taxonomy" id="34286"/>
    <lineage>
        <taxon>Eukaryota</taxon>
        <taxon>Viridiplantae</taxon>
        <taxon>Streptophyta</taxon>
        <taxon>Embryophyta</taxon>
        <taxon>Tracheophyta</taxon>
        <taxon>Spermatophyta</taxon>
        <taxon>Magnoliopsida</taxon>
        <taxon>eudicotyledons</taxon>
        <taxon>Gunneridae</taxon>
        <taxon>Pentapetalae</taxon>
        <taxon>rosids</taxon>
        <taxon>malvids</taxon>
        <taxon>Malvales</taxon>
        <taxon>Malvaceae</taxon>
        <taxon>Malvoideae</taxon>
        <taxon>Gossypium</taxon>
    </lineage>
</organism>
<dbReference type="OrthoDB" id="1001867at2759"/>
<dbReference type="GO" id="GO:0004523">
    <property type="term" value="F:RNA-DNA hybrid ribonuclease activity"/>
    <property type="evidence" value="ECO:0007669"/>
    <property type="project" value="InterPro"/>
</dbReference>
<evidence type="ECO:0008006" key="6">
    <source>
        <dbReference type="Google" id="ProtNLM"/>
    </source>
</evidence>